<keyword evidence="1" id="KW-1133">Transmembrane helix</keyword>
<accession>A0A1H4R3H5</accession>
<dbReference type="OrthoDB" id="114027at2"/>
<name>A0A1H4R3H5_9BACT</name>
<sequence length="197" mass="21165">MTESQFHYLLIFIGIIALGAVIQGIALLALGLAGAKLLKQVAELTAEAKGKVYPLLESVQNITEKVNDISQVARDVAIDTAPKIRRVTTNIAETSDVYRAKLAEVDSLITDTTGKARRQSDRVDGMVTDVLDKTTEVTHTVAHAIMVPVRQMAGLVSGAKVGIEALIANFSAKPKTPKPVAFEGESVYTGYEDDYHA</sequence>
<evidence type="ECO:0000256" key="1">
    <source>
        <dbReference type="SAM" id="Phobius"/>
    </source>
</evidence>
<feature type="transmembrane region" description="Helical" evidence="1">
    <location>
        <begin position="6"/>
        <end position="30"/>
    </location>
</feature>
<keyword evidence="1" id="KW-0812">Transmembrane</keyword>
<evidence type="ECO:0008006" key="4">
    <source>
        <dbReference type="Google" id="ProtNLM"/>
    </source>
</evidence>
<dbReference type="AlphaFoldDB" id="A0A1H4R3H5"/>
<gene>
    <name evidence="2" type="ORF">SAMN05443244_3043</name>
</gene>
<dbReference type="Proteomes" id="UP000182409">
    <property type="component" value="Unassembled WGS sequence"/>
</dbReference>
<organism evidence="2 3">
    <name type="scientific">Terriglobus roseus</name>
    <dbReference type="NCBI Taxonomy" id="392734"/>
    <lineage>
        <taxon>Bacteria</taxon>
        <taxon>Pseudomonadati</taxon>
        <taxon>Acidobacteriota</taxon>
        <taxon>Terriglobia</taxon>
        <taxon>Terriglobales</taxon>
        <taxon>Acidobacteriaceae</taxon>
        <taxon>Terriglobus</taxon>
    </lineage>
</organism>
<protein>
    <recommendedName>
        <fullName evidence="4">DUF948 domain-containing protein</fullName>
    </recommendedName>
</protein>
<proteinExistence type="predicted"/>
<dbReference type="RefSeq" id="WP_074654782.1">
    <property type="nucleotide sequence ID" value="NZ_FNSD01000001.1"/>
</dbReference>
<evidence type="ECO:0000313" key="2">
    <source>
        <dbReference type="EMBL" id="SEC26425.1"/>
    </source>
</evidence>
<reference evidence="2 3" key="1">
    <citation type="submission" date="2016-10" db="EMBL/GenBank/DDBJ databases">
        <authorList>
            <person name="de Groot N.N."/>
        </authorList>
    </citation>
    <scope>NUCLEOTIDE SEQUENCE [LARGE SCALE GENOMIC DNA]</scope>
    <source>
        <strain evidence="2 3">AB35.6</strain>
    </source>
</reference>
<dbReference type="EMBL" id="FNSD01000001">
    <property type="protein sequence ID" value="SEC26425.1"/>
    <property type="molecule type" value="Genomic_DNA"/>
</dbReference>
<evidence type="ECO:0000313" key="3">
    <source>
        <dbReference type="Proteomes" id="UP000182409"/>
    </source>
</evidence>
<keyword evidence="1" id="KW-0472">Membrane</keyword>